<feature type="region of interest" description="Disordered" evidence="1">
    <location>
        <begin position="1"/>
        <end position="94"/>
    </location>
</feature>
<evidence type="ECO:0000256" key="1">
    <source>
        <dbReference type="SAM" id="MobiDB-lite"/>
    </source>
</evidence>
<sequence length="94" mass="10866">MEKNKRKSVGRERSDKGGDKKQVEIKDTQILNKKEEEEKGERTSERSYMVNEDIKTEGGRRKGEGERGGGGEEEEEEEEEEENGKDEEKEVEEC</sequence>
<protein>
    <submittedName>
        <fullName evidence="2">Uncharacterized protein</fullName>
    </submittedName>
</protein>
<dbReference type="EMBL" id="JAWZYT010002336">
    <property type="protein sequence ID" value="KAK4305068.1"/>
    <property type="molecule type" value="Genomic_DNA"/>
</dbReference>
<gene>
    <name evidence="2" type="ORF">Pmani_023024</name>
</gene>
<accession>A0AAE1PAY5</accession>
<comment type="caution">
    <text evidence="2">The sequence shown here is derived from an EMBL/GenBank/DDBJ whole genome shotgun (WGS) entry which is preliminary data.</text>
</comment>
<keyword evidence="3" id="KW-1185">Reference proteome</keyword>
<feature type="compositionally biased region" description="Basic and acidic residues" evidence="1">
    <location>
        <begin position="52"/>
        <end position="70"/>
    </location>
</feature>
<evidence type="ECO:0000313" key="3">
    <source>
        <dbReference type="Proteomes" id="UP001292094"/>
    </source>
</evidence>
<evidence type="ECO:0000313" key="2">
    <source>
        <dbReference type="EMBL" id="KAK4305068.1"/>
    </source>
</evidence>
<name>A0AAE1PAY5_9EUCA</name>
<dbReference type="Proteomes" id="UP001292094">
    <property type="component" value="Unassembled WGS sequence"/>
</dbReference>
<feature type="compositionally biased region" description="Basic and acidic residues" evidence="1">
    <location>
        <begin position="1"/>
        <end position="45"/>
    </location>
</feature>
<feature type="compositionally biased region" description="Acidic residues" evidence="1">
    <location>
        <begin position="71"/>
        <end position="94"/>
    </location>
</feature>
<organism evidence="2 3">
    <name type="scientific">Petrolisthes manimaculis</name>
    <dbReference type="NCBI Taxonomy" id="1843537"/>
    <lineage>
        <taxon>Eukaryota</taxon>
        <taxon>Metazoa</taxon>
        <taxon>Ecdysozoa</taxon>
        <taxon>Arthropoda</taxon>
        <taxon>Crustacea</taxon>
        <taxon>Multicrustacea</taxon>
        <taxon>Malacostraca</taxon>
        <taxon>Eumalacostraca</taxon>
        <taxon>Eucarida</taxon>
        <taxon>Decapoda</taxon>
        <taxon>Pleocyemata</taxon>
        <taxon>Anomura</taxon>
        <taxon>Galatheoidea</taxon>
        <taxon>Porcellanidae</taxon>
        <taxon>Petrolisthes</taxon>
    </lineage>
</organism>
<reference evidence="2" key="1">
    <citation type="submission" date="2023-11" db="EMBL/GenBank/DDBJ databases">
        <title>Genome assemblies of two species of porcelain crab, Petrolisthes cinctipes and Petrolisthes manimaculis (Anomura: Porcellanidae).</title>
        <authorList>
            <person name="Angst P."/>
        </authorList>
    </citation>
    <scope>NUCLEOTIDE SEQUENCE</scope>
    <source>
        <strain evidence="2">PB745_02</strain>
        <tissue evidence="2">Gill</tissue>
    </source>
</reference>
<proteinExistence type="predicted"/>
<dbReference type="AlphaFoldDB" id="A0AAE1PAY5"/>